<evidence type="ECO:0000313" key="2">
    <source>
        <dbReference type="Proteomes" id="UP000799754"/>
    </source>
</evidence>
<proteinExistence type="predicted"/>
<dbReference type="Proteomes" id="UP000799754">
    <property type="component" value="Unassembled WGS sequence"/>
</dbReference>
<keyword evidence="2" id="KW-1185">Reference proteome</keyword>
<protein>
    <submittedName>
        <fullName evidence="1">Uncharacterized protein</fullName>
    </submittedName>
</protein>
<name>A0ACB6S2B2_9PLEO</name>
<comment type="caution">
    <text evidence="1">The sequence shown here is derived from an EMBL/GenBank/DDBJ whole genome shotgun (WGS) entry which is preliminary data.</text>
</comment>
<gene>
    <name evidence="1" type="ORF">BU25DRAFT_49456</name>
</gene>
<accession>A0ACB6S2B2</accession>
<dbReference type="EMBL" id="MU006716">
    <property type="protein sequence ID" value="KAF2627524.1"/>
    <property type="molecule type" value="Genomic_DNA"/>
</dbReference>
<reference evidence="1" key="1">
    <citation type="journal article" date="2020" name="Stud. Mycol.">
        <title>101 Dothideomycetes genomes: a test case for predicting lifestyles and emergence of pathogens.</title>
        <authorList>
            <person name="Haridas S."/>
            <person name="Albert R."/>
            <person name="Binder M."/>
            <person name="Bloem J."/>
            <person name="Labutti K."/>
            <person name="Salamov A."/>
            <person name="Andreopoulos B."/>
            <person name="Baker S."/>
            <person name="Barry K."/>
            <person name="Bills G."/>
            <person name="Bluhm B."/>
            <person name="Cannon C."/>
            <person name="Castanera R."/>
            <person name="Culley D."/>
            <person name="Daum C."/>
            <person name="Ezra D."/>
            <person name="Gonzalez J."/>
            <person name="Henrissat B."/>
            <person name="Kuo A."/>
            <person name="Liang C."/>
            <person name="Lipzen A."/>
            <person name="Lutzoni F."/>
            <person name="Magnuson J."/>
            <person name="Mondo S."/>
            <person name="Nolan M."/>
            <person name="Ohm R."/>
            <person name="Pangilinan J."/>
            <person name="Park H.-J."/>
            <person name="Ramirez L."/>
            <person name="Alfaro M."/>
            <person name="Sun H."/>
            <person name="Tritt A."/>
            <person name="Yoshinaga Y."/>
            <person name="Zwiers L.-H."/>
            <person name="Turgeon B."/>
            <person name="Goodwin S."/>
            <person name="Spatafora J."/>
            <person name="Crous P."/>
            <person name="Grigoriev I."/>
        </authorList>
    </citation>
    <scope>NUCLEOTIDE SEQUENCE</scope>
    <source>
        <strain evidence="1">CBS 525.71</strain>
    </source>
</reference>
<organism evidence="1 2">
    <name type="scientific">Macroventuria anomochaeta</name>
    <dbReference type="NCBI Taxonomy" id="301207"/>
    <lineage>
        <taxon>Eukaryota</taxon>
        <taxon>Fungi</taxon>
        <taxon>Dikarya</taxon>
        <taxon>Ascomycota</taxon>
        <taxon>Pezizomycotina</taxon>
        <taxon>Dothideomycetes</taxon>
        <taxon>Pleosporomycetidae</taxon>
        <taxon>Pleosporales</taxon>
        <taxon>Pleosporineae</taxon>
        <taxon>Didymellaceae</taxon>
        <taxon>Macroventuria</taxon>
    </lineage>
</organism>
<evidence type="ECO:0000313" key="1">
    <source>
        <dbReference type="EMBL" id="KAF2627524.1"/>
    </source>
</evidence>
<sequence length="337" mass="36609">MQALGTDTDTPQSATRKRLPMTWMLPKSATFTLKKSDVTRSTTSPSLLSAERFKNRASASSTRSPSSASSNLTRSIPSQAGARRPGPSRLGATESATRDLDSILNDNSSKETQVVEQDATDTALRIKAKRSFRNIFHRHDPKATSQPARNQDSKRSSAAGSALAQRIRNSTNFSKVSLAKPSEVKPEVKQESVVFPDSVEALDKETDRQATLSALESGSAETASRPTHIAHYNTATVVHKILDRVTSMKESSPDRLRGLEIAEAVLHAVECSKEAKLSAELARKHARDAELNADRAGIELKRLEKLCESSFDDETMLAIKQLIVAAGIIKLSETTGN</sequence>